<evidence type="ECO:0000256" key="4">
    <source>
        <dbReference type="ARBA" id="ARBA00022454"/>
    </source>
</evidence>
<dbReference type="GO" id="GO:0005634">
    <property type="term" value="C:nucleus"/>
    <property type="evidence" value="ECO:0007669"/>
    <property type="project" value="UniProtKB-SubCell"/>
</dbReference>
<evidence type="ECO:0000313" key="18">
    <source>
        <dbReference type="EMBL" id="KAK6181047.1"/>
    </source>
</evidence>
<keyword evidence="7 15" id="KW-0227">DNA damage</keyword>
<dbReference type="PANTHER" id="PTHR21220:SF0">
    <property type="entry name" value="DNA-DEPENDENT METALLOPROTEASE SPRTN"/>
    <property type="match status" value="1"/>
</dbReference>
<keyword evidence="13" id="KW-0539">Nucleus</keyword>
<evidence type="ECO:0000256" key="3">
    <source>
        <dbReference type="ARBA" id="ARBA00010724"/>
    </source>
</evidence>
<keyword evidence="6" id="KW-0479">Metal-binding</keyword>
<evidence type="ECO:0000256" key="7">
    <source>
        <dbReference type="ARBA" id="ARBA00022763"/>
    </source>
</evidence>
<dbReference type="GO" id="GO:0006508">
    <property type="term" value="P:proteolysis"/>
    <property type="evidence" value="ECO:0007669"/>
    <property type="project" value="UniProtKB-KW"/>
</dbReference>
<dbReference type="GO" id="GO:0006281">
    <property type="term" value="P:DNA repair"/>
    <property type="evidence" value="ECO:0007669"/>
    <property type="project" value="UniProtKB-KW"/>
</dbReference>
<feature type="compositionally biased region" description="Polar residues" evidence="16">
    <location>
        <begin position="526"/>
        <end position="535"/>
    </location>
</feature>
<comment type="caution">
    <text evidence="18">The sequence shown here is derived from an EMBL/GenBank/DDBJ whole genome shotgun (WGS) entry which is preliminary data.</text>
</comment>
<keyword evidence="12 15" id="KW-0234">DNA repair</keyword>
<keyword evidence="5" id="KW-0645">Protease</keyword>
<keyword evidence="4" id="KW-0158">Chromosome</keyword>
<feature type="compositionally biased region" description="Low complexity" evidence="16">
    <location>
        <begin position="645"/>
        <end position="667"/>
    </location>
</feature>
<name>A0AAN8PPH7_PATCE</name>
<dbReference type="PANTHER" id="PTHR21220">
    <property type="entry name" value="DNA-DEPENDENT METALLOPROTEASE SPRTN"/>
    <property type="match status" value="1"/>
</dbReference>
<feature type="region of interest" description="Disordered" evidence="16">
    <location>
        <begin position="426"/>
        <end position="452"/>
    </location>
</feature>
<reference evidence="18 19" key="1">
    <citation type="submission" date="2024-01" db="EMBL/GenBank/DDBJ databases">
        <title>The genome of the rayed Mediterranean limpet Patella caerulea (Linnaeus, 1758).</title>
        <authorList>
            <person name="Anh-Thu Weber A."/>
            <person name="Halstead-Nussloch G."/>
        </authorList>
    </citation>
    <scope>NUCLEOTIDE SEQUENCE [LARGE SCALE GENOMIC DNA]</scope>
    <source>
        <strain evidence="18">AATW-2023a</strain>
        <tissue evidence="18">Whole specimen</tissue>
    </source>
</reference>
<dbReference type="Pfam" id="PF10263">
    <property type="entry name" value="SprT-like"/>
    <property type="match status" value="1"/>
</dbReference>
<dbReference type="InterPro" id="IPR055220">
    <property type="entry name" value="SPRTN_ZBD"/>
</dbReference>
<evidence type="ECO:0000256" key="2">
    <source>
        <dbReference type="ARBA" id="ARBA00004286"/>
    </source>
</evidence>
<dbReference type="GO" id="GO:0031593">
    <property type="term" value="F:polyubiquitin modification-dependent protein binding"/>
    <property type="evidence" value="ECO:0007669"/>
    <property type="project" value="TreeGrafter"/>
</dbReference>
<feature type="compositionally biased region" description="Polar residues" evidence="16">
    <location>
        <begin position="435"/>
        <end position="452"/>
    </location>
</feature>
<dbReference type="PROSITE" id="PS51908">
    <property type="entry name" value="ZF_UBZ4"/>
    <property type="match status" value="1"/>
</dbReference>
<evidence type="ECO:0000256" key="15">
    <source>
        <dbReference type="PROSITE-ProRule" id="PRU01256"/>
    </source>
</evidence>
<dbReference type="InterPro" id="IPR006642">
    <property type="entry name" value="Rad18_UBZ4"/>
</dbReference>
<dbReference type="Pfam" id="PF22934">
    <property type="entry name" value="SPRTN_ZBD"/>
    <property type="match status" value="1"/>
</dbReference>
<evidence type="ECO:0000256" key="13">
    <source>
        <dbReference type="ARBA" id="ARBA00023242"/>
    </source>
</evidence>
<dbReference type="InterPro" id="IPR006640">
    <property type="entry name" value="SprT-like_domain"/>
</dbReference>
<organism evidence="18 19">
    <name type="scientific">Patella caerulea</name>
    <name type="common">Rayed Mediterranean limpet</name>
    <dbReference type="NCBI Taxonomy" id="87958"/>
    <lineage>
        <taxon>Eukaryota</taxon>
        <taxon>Metazoa</taxon>
        <taxon>Spiralia</taxon>
        <taxon>Lophotrochozoa</taxon>
        <taxon>Mollusca</taxon>
        <taxon>Gastropoda</taxon>
        <taxon>Patellogastropoda</taxon>
        <taxon>Patelloidea</taxon>
        <taxon>Patellidae</taxon>
        <taxon>Patella</taxon>
    </lineage>
</organism>
<keyword evidence="8 15" id="KW-0863">Zinc-finger</keyword>
<feature type="region of interest" description="Disordered" evidence="16">
    <location>
        <begin position="300"/>
        <end position="380"/>
    </location>
</feature>
<comment type="similarity">
    <text evidence="3">Belongs to the Spartan family.</text>
</comment>
<evidence type="ECO:0000256" key="16">
    <source>
        <dbReference type="SAM" id="MobiDB-lite"/>
    </source>
</evidence>
<feature type="domain" description="UBZ4-type" evidence="17">
    <location>
        <begin position="673"/>
        <end position="700"/>
    </location>
</feature>
<keyword evidence="11" id="KW-0482">Metalloprotease</keyword>
<evidence type="ECO:0000256" key="14">
    <source>
        <dbReference type="ARBA" id="ARBA00030396"/>
    </source>
</evidence>
<evidence type="ECO:0000256" key="1">
    <source>
        <dbReference type="ARBA" id="ARBA00004123"/>
    </source>
</evidence>
<gene>
    <name evidence="18" type="ORF">SNE40_008986</name>
</gene>
<evidence type="ECO:0000313" key="19">
    <source>
        <dbReference type="Proteomes" id="UP001347796"/>
    </source>
</evidence>
<sequence length="701" mass="77655">MEDADLALALALQEELNNESGPQTPIISNHHHLTSSSSKSKTVKSPGLVDEFWELTDPNPDIRALFLQFNERFFWGRLAGIEVKWSPRMTVCAGICCYEGRGGLCSVRLSTPLLKLRPRKDLVETLLHEMIHAYLFVTDNNKDHDGHGPEFHKHMYRINAETGTNISVYHTFHDEVAVYKTHWWKCDGPCQHRKPYFGYVKRSMNRAPSANDFWWGEHQRTCGGTYTKIKEPEGYGQKKKGGKKAENESKSDSEKGKVKSKSPDIRTFWGNVTSSDNKKPATVTSGSILETDKVIQNGVLVRKNPEISKNENDKNSSKSSTSSSNTNPNNNVNVPVKNIVPVGNSSVTNNKTKVPKTNSSNSGKPMQKVNGQLSSKGDNSVQTIGVGATNVPPYIPKKDSNVMQAKTIWNKDRETVIARPTFTGKGATLGGPNQGHGTTNQPLVAPKNNTNPDLNVMHAKTIWNKDREQVISRPTFTGKGERIGGQNHAHGELSWLAQLRKDIGKPGERKNMDSSKQRDNSKHRSQNTNSSNRPHFNSGKDLSIPQANASQDQPSHKDIDIFKRRKSTPKLSNILNNGDAKRKIKKAVLHLSDSDDDEQQPPNKRLKRSNSPDNLVLPVIKSRRSKDGLTSPPSHQSQNISDFFSQTSSQIPESSSSSNSVSSDNYVSSDVPMASCPVCQVTVKTVEINAHLDSCLLSCDN</sequence>
<feature type="region of interest" description="Disordered" evidence="16">
    <location>
        <begin position="589"/>
        <end position="667"/>
    </location>
</feature>
<dbReference type="Proteomes" id="UP001347796">
    <property type="component" value="Unassembled WGS sequence"/>
</dbReference>
<comment type="subcellular location">
    <subcellularLocation>
        <location evidence="2">Chromosome</location>
    </subcellularLocation>
    <subcellularLocation>
        <location evidence="1">Nucleus</location>
    </subcellularLocation>
</comment>
<feature type="compositionally biased region" description="Basic and acidic residues" evidence="16">
    <location>
        <begin position="243"/>
        <end position="264"/>
    </location>
</feature>
<keyword evidence="10" id="KW-0862">Zinc</keyword>
<evidence type="ECO:0000259" key="17">
    <source>
        <dbReference type="PROSITE" id="PS51908"/>
    </source>
</evidence>
<evidence type="ECO:0000256" key="6">
    <source>
        <dbReference type="ARBA" id="ARBA00022723"/>
    </source>
</evidence>
<dbReference type="Gene3D" id="3.30.160.60">
    <property type="entry name" value="Classic Zinc Finger"/>
    <property type="match status" value="1"/>
</dbReference>
<keyword evidence="9" id="KW-0378">Hydrolase</keyword>
<feature type="compositionally biased region" description="Basic and acidic residues" evidence="16">
    <location>
        <begin position="303"/>
        <end position="316"/>
    </location>
</feature>
<dbReference type="GO" id="GO:0008270">
    <property type="term" value="F:zinc ion binding"/>
    <property type="evidence" value="ECO:0007669"/>
    <property type="project" value="UniProtKB-KW"/>
</dbReference>
<evidence type="ECO:0000256" key="9">
    <source>
        <dbReference type="ARBA" id="ARBA00022801"/>
    </source>
</evidence>
<evidence type="ECO:0000256" key="12">
    <source>
        <dbReference type="ARBA" id="ARBA00023204"/>
    </source>
</evidence>
<dbReference type="EMBL" id="JAZGQO010000007">
    <property type="protein sequence ID" value="KAK6181047.1"/>
    <property type="molecule type" value="Genomic_DNA"/>
</dbReference>
<feature type="compositionally biased region" description="Low complexity" evidence="16">
    <location>
        <begin position="317"/>
        <end position="340"/>
    </location>
</feature>
<evidence type="ECO:0000256" key="10">
    <source>
        <dbReference type="ARBA" id="ARBA00022833"/>
    </source>
</evidence>
<protein>
    <recommendedName>
        <fullName evidence="14">Protein with SprT-like domain at the N terminus</fullName>
    </recommendedName>
</protein>
<dbReference type="GO" id="GO:0003697">
    <property type="term" value="F:single-stranded DNA binding"/>
    <property type="evidence" value="ECO:0007669"/>
    <property type="project" value="InterPro"/>
</dbReference>
<dbReference type="SMART" id="SM00731">
    <property type="entry name" value="SprT"/>
    <property type="match status" value="1"/>
</dbReference>
<evidence type="ECO:0000256" key="11">
    <source>
        <dbReference type="ARBA" id="ARBA00023049"/>
    </source>
</evidence>
<dbReference type="GO" id="GO:0005694">
    <property type="term" value="C:chromosome"/>
    <property type="evidence" value="ECO:0007669"/>
    <property type="project" value="UniProtKB-SubCell"/>
</dbReference>
<accession>A0AAN8PPH7</accession>
<feature type="compositionally biased region" description="Basic and acidic residues" evidence="16">
    <location>
        <begin position="505"/>
        <end position="522"/>
    </location>
</feature>
<dbReference type="SMART" id="SM00734">
    <property type="entry name" value="ZnF_Rad18"/>
    <property type="match status" value="1"/>
</dbReference>
<dbReference type="GO" id="GO:0004222">
    <property type="term" value="F:metalloendopeptidase activity"/>
    <property type="evidence" value="ECO:0007669"/>
    <property type="project" value="InterPro"/>
</dbReference>
<keyword evidence="19" id="KW-1185">Reference proteome</keyword>
<feature type="compositionally biased region" description="Polar residues" evidence="16">
    <location>
        <begin position="343"/>
        <end position="380"/>
    </location>
</feature>
<proteinExistence type="inferred from homology"/>
<feature type="compositionally biased region" description="Polar residues" evidence="16">
    <location>
        <begin position="631"/>
        <end position="644"/>
    </location>
</feature>
<feature type="region of interest" description="Disordered" evidence="16">
    <location>
        <begin position="505"/>
        <end position="565"/>
    </location>
</feature>
<evidence type="ECO:0000256" key="5">
    <source>
        <dbReference type="ARBA" id="ARBA00022670"/>
    </source>
</evidence>
<dbReference type="InterPro" id="IPR044245">
    <property type="entry name" value="Spartan"/>
</dbReference>
<evidence type="ECO:0000256" key="8">
    <source>
        <dbReference type="ARBA" id="ARBA00022771"/>
    </source>
</evidence>
<dbReference type="AlphaFoldDB" id="A0AAN8PPH7"/>
<feature type="region of interest" description="Disordered" evidence="16">
    <location>
        <begin position="226"/>
        <end position="284"/>
    </location>
</feature>
<feature type="region of interest" description="Disordered" evidence="16">
    <location>
        <begin position="20"/>
        <end position="42"/>
    </location>
</feature>